<evidence type="ECO:0000256" key="2">
    <source>
        <dbReference type="ARBA" id="ARBA00022679"/>
    </source>
</evidence>
<dbReference type="PROSITE" id="PS00107">
    <property type="entry name" value="PROTEIN_KINASE_ATP"/>
    <property type="match status" value="1"/>
</dbReference>
<evidence type="ECO:0000313" key="9">
    <source>
        <dbReference type="EMBL" id="CAE0372783.1"/>
    </source>
</evidence>
<reference evidence="9" key="1">
    <citation type="submission" date="2021-01" db="EMBL/GenBank/DDBJ databases">
        <authorList>
            <person name="Corre E."/>
            <person name="Pelletier E."/>
            <person name="Niang G."/>
            <person name="Scheremetjew M."/>
            <person name="Finn R."/>
            <person name="Kale V."/>
            <person name="Holt S."/>
            <person name="Cochrane G."/>
            <person name="Meng A."/>
            <person name="Brown T."/>
            <person name="Cohen L."/>
        </authorList>
    </citation>
    <scope>NUCLEOTIDE SEQUENCE</scope>
    <source>
        <strain evidence="9">CCMP1510</strain>
    </source>
</reference>
<accession>A0A7S3K4Y6</accession>
<evidence type="ECO:0000256" key="1">
    <source>
        <dbReference type="ARBA" id="ARBA00022527"/>
    </source>
</evidence>
<comment type="similarity">
    <text evidence="7">Belongs to the protein kinase superfamily.</text>
</comment>
<name>A0A7S3K4Y6_9STRA</name>
<dbReference type="GO" id="GO:0004674">
    <property type="term" value="F:protein serine/threonine kinase activity"/>
    <property type="evidence" value="ECO:0007669"/>
    <property type="project" value="UniProtKB-KW"/>
</dbReference>
<protein>
    <recommendedName>
        <fullName evidence="8">Protein kinase domain-containing protein</fullName>
    </recommendedName>
</protein>
<gene>
    <name evidence="9" type="ORF">ALAG00032_LOCUS13568</name>
</gene>
<dbReference type="SMART" id="SM00220">
    <property type="entry name" value="S_TKc"/>
    <property type="match status" value="1"/>
</dbReference>
<dbReference type="InterPro" id="IPR000719">
    <property type="entry name" value="Prot_kinase_dom"/>
</dbReference>
<keyword evidence="1 7" id="KW-0723">Serine/threonine-protein kinase</keyword>
<dbReference type="GO" id="GO:0005524">
    <property type="term" value="F:ATP binding"/>
    <property type="evidence" value="ECO:0007669"/>
    <property type="project" value="UniProtKB-UniRule"/>
</dbReference>
<dbReference type="InterPro" id="IPR008271">
    <property type="entry name" value="Ser/Thr_kinase_AS"/>
</dbReference>
<evidence type="ECO:0000256" key="7">
    <source>
        <dbReference type="RuleBase" id="RU000304"/>
    </source>
</evidence>
<dbReference type="SUPFAM" id="SSF56112">
    <property type="entry name" value="Protein kinase-like (PK-like)"/>
    <property type="match status" value="1"/>
</dbReference>
<organism evidence="9">
    <name type="scientific">Aureoumbra lagunensis</name>
    <dbReference type="NCBI Taxonomy" id="44058"/>
    <lineage>
        <taxon>Eukaryota</taxon>
        <taxon>Sar</taxon>
        <taxon>Stramenopiles</taxon>
        <taxon>Ochrophyta</taxon>
        <taxon>Pelagophyceae</taxon>
        <taxon>Pelagomonadales</taxon>
        <taxon>Aureoumbra</taxon>
    </lineage>
</organism>
<feature type="binding site" evidence="6">
    <location>
        <position position="106"/>
    </location>
    <ligand>
        <name>ATP</name>
        <dbReference type="ChEBI" id="CHEBI:30616"/>
    </ligand>
</feature>
<dbReference type="InterPro" id="IPR017441">
    <property type="entry name" value="Protein_kinase_ATP_BS"/>
</dbReference>
<keyword evidence="4" id="KW-0418">Kinase</keyword>
<dbReference type="Pfam" id="PF00069">
    <property type="entry name" value="Pkinase"/>
    <property type="match status" value="1"/>
</dbReference>
<keyword evidence="3 6" id="KW-0547">Nucleotide-binding</keyword>
<evidence type="ECO:0000259" key="8">
    <source>
        <dbReference type="PROSITE" id="PS50011"/>
    </source>
</evidence>
<dbReference type="PROSITE" id="PS00108">
    <property type="entry name" value="PROTEIN_KINASE_ST"/>
    <property type="match status" value="1"/>
</dbReference>
<dbReference type="InterPro" id="IPR050494">
    <property type="entry name" value="Ser_Thr_dual-spec_kinase"/>
</dbReference>
<keyword evidence="2" id="KW-0808">Transferase</keyword>
<dbReference type="Gene3D" id="3.30.200.20">
    <property type="entry name" value="Phosphorylase Kinase, domain 1"/>
    <property type="match status" value="1"/>
</dbReference>
<dbReference type="PANTHER" id="PTHR24058">
    <property type="entry name" value="DUAL SPECIFICITY PROTEIN KINASE"/>
    <property type="match status" value="1"/>
</dbReference>
<keyword evidence="5 6" id="KW-0067">ATP-binding</keyword>
<dbReference type="AlphaFoldDB" id="A0A7S3K4Y6"/>
<evidence type="ECO:0000256" key="4">
    <source>
        <dbReference type="ARBA" id="ARBA00022777"/>
    </source>
</evidence>
<evidence type="ECO:0000256" key="3">
    <source>
        <dbReference type="ARBA" id="ARBA00022741"/>
    </source>
</evidence>
<evidence type="ECO:0000256" key="5">
    <source>
        <dbReference type="ARBA" id="ARBA00022840"/>
    </source>
</evidence>
<evidence type="ECO:0000256" key="6">
    <source>
        <dbReference type="PROSITE-ProRule" id="PRU10141"/>
    </source>
</evidence>
<sequence length="408" mass="45978">MSKSKRRVPFQNLQPNNLFEASVKKKKFESIESSEESSARHLDSLASSSVSVPGSTGYEIGNFYKVKDREKFADDRYQATKFLGYGNFGTVVQCQDLTSKELVALKISKSSDAFLAAAVNELVCMQHLQNESLYCVHLKNHFFFHSQVGNHLVLVYELMDITLLRHINSHGAFSIDQSKTVAKSILLAIRFCQEKSIIHSDVKLENVMIKFQNNQKRKIQARLVDFGLSFFSNPELGPQPTGHVGTLEYRAPELLLKSFPYTSKIDVWAIACTIYEMLSTEYLITLNESDESPKYSYEELALSTIITRLGSMPYSLIRHAARKERAYFSCYHETSDSGKPKMVNITPSPPPPGQTRILDLLLDNSDLEPPEAQSVAEFLQPLLLLDPTLRISAADAIQLPWLLNVPSE</sequence>
<dbReference type="Gene3D" id="1.10.510.10">
    <property type="entry name" value="Transferase(Phosphotransferase) domain 1"/>
    <property type="match status" value="1"/>
</dbReference>
<dbReference type="InterPro" id="IPR011009">
    <property type="entry name" value="Kinase-like_dom_sf"/>
</dbReference>
<dbReference type="EMBL" id="HBIJ01020834">
    <property type="protein sequence ID" value="CAE0372783.1"/>
    <property type="molecule type" value="Transcribed_RNA"/>
</dbReference>
<proteinExistence type="inferred from homology"/>
<dbReference type="PROSITE" id="PS50011">
    <property type="entry name" value="PROTEIN_KINASE_DOM"/>
    <property type="match status" value="1"/>
</dbReference>
<feature type="domain" description="Protein kinase" evidence="8">
    <location>
        <begin position="77"/>
        <end position="402"/>
    </location>
</feature>